<proteinExistence type="predicted"/>
<dbReference type="Proteomes" id="UP000029669">
    <property type="component" value="Chromosome"/>
</dbReference>
<dbReference type="KEGG" id="tki:TKV_c14580"/>
<name>A0A097AS47_THEKI</name>
<dbReference type="eggNOG" id="COG2452">
    <property type="taxonomic scope" value="Bacteria"/>
</dbReference>
<accession>A0A097AS47</accession>
<evidence type="ECO:0000313" key="2">
    <source>
        <dbReference type="EMBL" id="AIS52627.1"/>
    </source>
</evidence>
<dbReference type="STRING" id="2325.TKV_c14580"/>
<feature type="domain" description="DUF2281" evidence="1">
    <location>
        <begin position="9"/>
        <end position="40"/>
    </location>
</feature>
<protein>
    <recommendedName>
        <fullName evidence="1">DUF2281 domain-containing protein</fullName>
    </recommendedName>
</protein>
<dbReference type="AlphaFoldDB" id="A0A097AS47"/>
<dbReference type="InterPro" id="IPR018739">
    <property type="entry name" value="DUF2281"/>
</dbReference>
<evidence type="ECO:0000313" key="3">
    <source>
        <dbReference type="Proteomes" id="UP000029669"/>
    </source>
</evidence>
<gene>
    <name evidence="2" type="ORF">TKV_c14580</name>
</gene>
<evidence type="ECO:0000259" key="1">
    <source>
        <dbReference type="Pfam" id="PF10047"/>
    </source>
</evidence>
<dbReference type="HOGENOM" id="CLU_2453619_0_0_9"/>
<keyword evidence="3" id="KW-1185">Reference proteome</keyword>
<sequence>MDNTLKKKVIDAIEKLPEDKIAEVIDFIEYLKLKEEKEKMYEEDRDWLDADLADLPDYDWGTNGLPKGKPVKYIPGIGLIVEGGK</sequence>
<dbReference type="Pfam" id="PF10047">
    <property type="entry name" value="DUF2281"/>
    <property type="match status" value="1"/>
</dbReference>
<dbReference type="EMBL" id="CP009170">
    <property type="protein sequence ID" value="AIS52627.1"/>
    <property type="molecule type" value="Genomic_DNA"/>
</dbReference>
<reference evidence="3" key="1">
    <citation type="journal article" date="2015" name="Genome Announc.">
        <title>Whole-Genome Sequences of 80 Environmental and Clinical Isolates of Burkholderia pseudomallei.</title>
        <authorList>
            <person name="Johnson S.L."/>
            <person name="Baker A.L."/>
            <person name="Chain P.S."/>
            <person name="Currie B.J."/>
            <person name="Daligault H.E."/>
            <person name="Davenport K.W."/>
            <person name="Davis C.B."/>
            <person name="Inglis T.J."/>
            <person name="Kaestli M."/>
            <person name="Koren S."/>
            <person name="Mayo M."/>
            <person name="Merritt A.J."/>
            <person name="Price E.P."/>
            <person name="Sarovich D.S."/>
            <person name="Warner J."/>
            <person name="Rosovitz M.J."/>
        </authorList>
    </citation>
    <scope>NUCLEOTIDE SEQUENCE [LARGE SCALE GENOMIC DNA]</scope>
    <source>
        <strain evidence="3">DSM 2030</strain>
    </source>
</reference>
<organism evidence="2 3">
    <name type="scientific">Thermoanaerobacter kivui</name>
    <name type="common">Acetogenium kivui</name>
    <dbReference type="NCBI Taxonomy" id="2325"/>
    <lineage>
        <taxon>Bacteria</taxon>
        <taxon>Bacillati</taxon>
        <taxon>Bacillota</taxon>
        <taxon>Clostridia</taxon>
        <taxon>Thermoanaerobacterales</taxon>
        <taxon>Thermoanaerobacteraceae</taxon>
        <taxon>Thermoanaerobacter</taxon>
    </lineage>
</organism>
<dbReference type="RefSeq" id="WP_049685359.1">
    <property type="nucleotide sequence ID" value="NZ_CP009170.1"/>
</dbReference>